<dbReference type="InterPro" id="IPR000330">
    <property type="entry name" value="SNF2_N"/>
</dbReference>
<evidence type="ECO:0000256" key="2">
    <source>
        <dbReference type="ARBA" id="ARBA00023242"/>
    </source>
</evidence>
<evidence type="ECO:0000259" key="3">
    <source>
        <dbReference type="Pfam" id="PF00176"/>
    </source>
</evidence>
<evidence type="ECO:0000313" key="5">
    <source>
        <dbReference type="Proteomes" id="UP001439008"/>
    </source>
</evidence>
<name>A0ABV2ATK4_9EUKA</name>
<organism evidence="4 5">
    <name type="scientific">Bonamia ostreae</name>
    <dbReference type="NCBI Taxonomy" id="126728"/>
    <lineage>
        <taxon>Eukaryota</taxon>
        <taxon>Sar</taxon>
        <taxon>Rhizaria</taxon>
        <taxon>Endomyxa</taxon>
        <taxon>Ascetosporea</taxon>
        <taxon>Haplosporida</taxon>
        <taxon>Bonamia</taxon>
    </lineage>
</organism>
<sequence>MNRFKARTKIMLTGTPLQSNLNELWTMLNFVNSANFSDPALFSDNSKVAEIIKPFILRRLKKDVAEKIPPKKETIIEVELTRIQKEYYKKVLLMYKDTLAKDENRNLPKLVNIAMQLRKVCNHPYLLEVV</sequence>
<gene>
    <name evidence="4" type="ORF">MHBO_004533</name>
</gene>
<accession>A0ABV2ATK4</accession>
<dbReference type="SUPFAM" id="SSF52540">
    <property type="entry name" value="P-loop containing nucleoside triphosphate hydrolases"/>
    <property type="match status" value="2"/>
</dbReference>
<dbReference type="EMBL" id="JBDODL010004298">
    <property type="protein sequence ID" value="MES1923000.1"/>
    <property type="molecule type" value="Genomic_DNA"/>
</dbReference>
<comment type="subcellular location">
    <subcellularLocation>
        <location evidence="1">Nucleus</location>
    </subcellularLocation>
</comment>
<evidence type="ECO:0000256" key="1">
    <source>
        <dbReference type="ARBA" id="ARBA00004123"/>
    </source>
</evidence>
<dbReference type="Gene3D" id="3.40.50.300">
    <property type="entry name" value="P-loop containing nucleotide triphosphate hydrolases"/>
    <property type="match status" value="1"/>
</dbReference>
<reference evidence="4 5" key="1">
    <citation type="journal article" date="2024" name="BMC Biol.">
        <title>Comparative genomics of Ascetosporea gives new insight into the evolutionary basis for animal parasitism in Rhizaria.</title>
        <authorList>
            <person name="Hiltunen Thoren M."/>
            <person name="Onut-Brannstrom I."/>
            <person name="Alfjorden A."/>
            <person name="Peckova H."/>
            <person name="Swords F."/>
            <person name="Hooper C."/>
            <person name="Holzer A.S."/>
            <person name="Bass D."/>
            <person name="Burki F."/>
        </authorList>
    </citation>
    <scope>NUCLEOTIDE SEQUENCE [LARGE SCALE GENOMIC DNA]</scope>
    <source>
        <strain evidence="4">20-A016</strain>
    </source>
</reference>
<comment type="caution">
    <text evidence="4">The sequence shown here is derived from an EMBL/GenBank/DDBJ whole genome shotgun (WGS) entry which is preliminary data.</text>
</comment>
<protein>
    <recommendedName>
        <fullName evidence="3">SNF2 N-terminal domain-containing protein</fullName>
    </recommendedName>
</protein>
<keyword evidence="5" id="KW-1185">Reference proteome</keyword>
<dbReference type="Gene3D" id="3.40.50.10810">
    <property type="entry name" value="Tandem AAA-ATPase domain"/>
    <property type="match status" value="1"/>
</dbReference>
<proteinExistence type="predicted"/>
<dbReference type="PANTHER" id="PTHR45623">
    <property type="entry name" value="CHROMODOMAIN-HELICASE-DNA-BINDING PROTEIN 3-RELATED-RELATED"/>
    <property type="match status" value="1"/>
</dbReference>
<feature type="domain" description="SNF2 N-terminal" evidence="3">
    <location>
        <begin position="2"/>
        <end position="126"/>
    </location>
</feature>
<dbReference type="InterPro" id="IPR027417">
    <property type="entry name" value="P-loop_NTPase"/>
</dbReference>
<feature type="non-terminal residue" evidence="4">
    <location>
        <position position="130"/>
    </location>
</feature>
<evidence type="ECO:0000313" key="4">
    <source>
        <dbReference type="EMBL" id="MES1923000.1"/>
    </source>
</evidence>
<dbReference type="InterPro" id="IPR038718">
    <property type="entry name" value="SNF2-like_sf"/>
</dbReference>
<dbReference type="Proteomes" id="UP001439008">
    <property type="component" value="Unassembled WGS sequence"/>
</dbReference>
<dbReference type="Pfam" id="PF00176">
    <property type="entry name" value="SNF2-rel_dom"/>
    <property type="match status" value="1"/>
</dbReference>
<keyword evidence="2" id="KW-0539">Nucleus</keyword>